<evidence type="ECO:0000313" key="9">
    <source>
        <dbReference type="EMBL" id="KAJ8978224.1"/>
    </source>
</evidence>
<feature type="transmembrane region" description="Helical" evidence="7">
    <location>
        <begin position="6"/>
        <end position="24"/>
    </location>
</feature>
<dbReference type="PANTHER" id="PTHR43856:SF1">
    <property type="entry name" value="MITOCHONDRIAL CARDIOLIPIN HYDROLASE"/>
    <property type="match status" value="1"/>
</dbReference>
<reference evidence="9" key="1">
    <citation type="journal article" date="2023" name="Insect Mol. Biol.">
        <title>Genome sequencing provides insights into the evolution of gene families encoding plant cell wall-degrading enzymes in longhorned beetles.</title>
        <authorList>
            <person name="Shin N.R."/>
            <person name="Okamura Y."/>
            <person name="Kirsch R."/>
            <person name="Pauchet Y."/>
        </authorList>
    </citation>
    <scope>NUCLEOTIDE SEQUENCE</scope>
    <source>
        <strain evidence="9">MMC_N1</strain>
    </source>
</reference>
<dbReference type="Proteomes" id="UP001162164">
    <property type="component" value="Unassembled WGS sequence"/>
</dbReference>
<evidence type="ECO:0000256" key="3">
    <source>
        <dbReference type="ARBA" id="ARBA00023098"/>
    </source>
</evidence>
<proteinExistence type="inferred from homology"/>
<dbReference type="EMBL" id="JAPWTJ010000461">
    <property type="protein sequence ID" value="KAJ8978224.1"/>
    <property type="molecule type" value="Genomic_DNA"/>
</dbReference>
<accession>A0ABQ9JJX3</accession>
<keyword evidence="2" id="KW-0442">Lipid degradation</keyword>
<dbReference type="PANTHER" id="PTHR43856">
    <property type="entry name" value="CARDIOLIPIN HYDROLASE"/>
    <property type="match status" value="1"/>
</dbReference>
<organism evidence="9 10">
    <name type="scientific">Molorchus minor</name>
    <dbReference type="NCBI Taxonomy" id="1323400"/>
    <lineage>
        <taxon>Eukaryota</taxon>
        <taxon>Metazoa</taxon>
        <taxon>Ecdysozoa</taxon>
        <taxon>Arthropoda</taxon>
        <taxon>Hexapoda</taxon>
        <taxon>Insecta</taxon>
        <taxon>Pterygota</taxon>
        <taxon>Neoptera</taxon>
        <taxon>Endopterygota</taxon>
        <taxon>Coleoptera</taxon>
        <taxon>Polyphaga</taxon>
        <taxon>Cucujiformia</taxon>
        <taxon>Chrysomeloidea</taxon>
        <taxon>Cerambycidae</taxon>
        <taxon>Lamiinae</taxon>
        <taxon>Monochamini</taxon>
        <taxon>Molorchus</taxon>
    </lineage>
</organism>
<keyword evidence="1" id="KW-0378">Hydrolase</keyword>
<keyword evidence="7" id="KW-1133">Transmembrane helix</keyword>
<comment type="caution">
    <text evidence="9">The sequence shown here is derived from an EMBL/GenBank/DDBJ whole genome shotgun (WGS) entry which is preliminary data.</text>
</comment>
<evidence type="ECO:0000256" key="5">
    <source>
        <dbReference type="ARBA" id="ARBA00040549"/>
    </source>
</evidence>
<keyword evidence="7" id="KW-0472">Membrane</keyword>
<keyword evidence="3" id="KW-0443">Lipid metabolism</keyword>
<evidence type="ECO:0000256" key="4">
    <source>
        <dbReference type="ARBA" id="ARBA00038012"/>
    </source>
</evidence>
<evidence type="ECO:0000259" key="8">
    <source>
        <dbReference type="Pfam" id="PF13091"/>
    </source>
</evidence>
<evidence type="ECO:0000256" key="7">
    <source>
        <dbReference type="SAM" id="Phobius"/>
    </source>
</evidence>
<evidence type="ECO:0000256" key="2">
    <source>
        <dbReference type="ARBA" id="ARBA00022963"/>
    </source>
</evidence>
<dbReference type="InterPro" id="IPR025202">
    <property type="entry name" value="PLD-like_dom"/>
</dbReference>
<sequence>MNNFIQTMILITLSSVPLMVSYLLKRRHKKSMQQLETEDEYYHQSLFINMKNFSCKQHLIDRKECGDYCSYTHLETLLKFISSAKISICLCMYTFTLKQINMELIRAHKNGIKIRIITDRVMAQTDISKFNISKLKEIGIPCKVQQSYQSMMHHKFCVIDKEDRDSAKMFFW</sequence>
<protein>
    <recommendedName>
        <fullName evidence="5">Mitochondrial cardiolipin hydrolase</fullName>
    </recommendedName>
    <alternativeName>
        <fullName evidence="6">Mitochondrial phospholipase</fullName>
    </alternativeName>
</protein>
<evidence type="ECO:0000256" key="6">
    <source>
        <dbReference type="ARBA" id="ARBA00043167"/>
    </source>
</evidence>
<keyword evidence="7" id="KW-0812">Transmembrane</keyword>
<evidence type="ECO:0000256" key="1">
    <source>
        <dbReference type="ARBA" id="ARBA00022801"/>
    </source>
</evidence>
<evidence type="ECO:0000313" key="10">
    <source>
        <dbReference type="Proteomes" id="UP001162164"/>
    </source>
</evidence>
<dbReference type="InterPro" id="IPR051406">
    <property type="entry name" value="PLD_domain"/>
</dbReference>
<keyword evidence="10" id="KW-1185">Reference proteome</keyword>
<name>A0ABQ9JJX3_9CUCU</name>
<dbReference type="Pfam" id="PF13091">
    <property type="entry name" value="PLDc_2"/>
    <property type="match status" value="1"/>
</dbReference>
<comment type="similarity">
    <text evidence="4">Belongs to the phospholipase D family. MitoPLD/Zucchini subfamily.</text>
</comment>
<dbReference type="SUPFAM" id="SSF56024">
    <property type="entry name" value="Phospholipase D/nuclease"/>
    <property type="match status" value="1"/>
</dbReference>
<feature type="domain" description="Phospholipase D-like" evidence="8">
    <location>
        <begin position="77"/>
        <end position="162"/>
    </location>
</feature>
<dbReference type="Gene3D" id="3.30.870.10">
    <property type="entry name" value="Endonuclease Chain A"/>
    <property type="match status" value="1"/>
</dbReference>
<gene>
    <name evidence="9" type="ORF">NQ317_016375</name>
</gene>